<dbReference type="InterPro" id="IPR023809">
    <property type="entry name" value="Thiopep_bacteriocin_synth_dom"/>
</dbReference>
<dbReference type="NCBIfam" id="TIGR03891">
    <property type="entry name" value="thiopep_ocin"/>
    <property type="match status" value="1"/>
</dbReference>
<evidence type="ECO:0000259" key="2">
    <source>
        <dbReference type="Pfam" id="PF14028"/>
    </source>
</evidence>
<dbReference type="InterPro" id="IPR006827">
    <property type="entry name" value="Lant_deHydtase_N"/>
</dbReference>
<dbReference type="EMBL" id="WVHT01000002">
    <property type="protein sequence ID" value="MXV50357.1"/>
    <property type="molecule type" value="Genomic_DNA"/>
</dbReference>
<feature type="domain" description="Thiopeptide-type bacteriocin biosynthesis" evidence="2">
    <location>
        <begin position="729"/>
        <end position="990"/>
    </location>
</feature>
<evidence type="ECO:0000313" key="4">
    <source>
        <dbReference type="Proteomes" id="UP000466586"/>
    </source>
</evidence>
<comment type="caution">
    <text evidence="3">The sequence shown here is derived from an EMBL/GenBank/DDBJ whole genome shotgun (WGS) entry which is preliminary data.</text>
</comment>
<name>A0A7K1Y709_9SPHI</name>
<dbReference type="Pfam" id="PF14028">
    <property type="entry name" value="Lant_dehydr_C"/>
    <property type="match status" value="1"/>
</dbReference>
<proteinExistence type="predicted"/>
<evidence type="ECO:0000259" key="1">
    <source>
        <dbReference type="Pfam" id="PF04738"/>
    </source>
</evidence>
<organism evidence="3 4">
    <name type="scientific">Hufsiella arboris</name>
    <dbReference type="NCBI Taxonomy" id="2695275"/>
    <lineage>
        <taxon>Bacteria</taxon>
        <taxon>Pseudomonadati</taxon>
        <taxon>Bacteroidota</taxon>
        <taxon>Sphingobacteriia</taxon>
        <taxon>Sphingobacteriales</taxon>
        <taxon>Sphingobacteriaceae</taxon>
        <taxon>Hufsiella</taxon>
    </lineage>
</organism>
<dbReference type="RefSeq" id="WP_160843534.1">
    <property type="nucleotide sequence ID" value="NZ_WVHT01000002.1"/>
</dbReference>
<accession>A0A7K1Y709</accession>
<protein>
    <recommendedName>
        <fullName evidence="5">Lantibiotic dehydratase</fullName>
    </recommendedName>
</protein>
<feature type="domain" description="Lantibiotic dehydratase N-terminal" evidence="1">
    <location>
        <begin position="33"/>
        <end position="659"/>
    </location>
</feature>
<reference evidence="3 4" key="1">
    <citation type="submission" date="2019-11" db="EMBL/GenBank/DDBJ databases">
        <title>Pedobacter sp. HMF7647 Genome sequencing and assembly.</title>
        <authorList>
            <person name="Kang H."/>
            <person name="Kim H."/>
            <person name="Joh K."/>
        </authorList>
    </citation>
    <scope>NUCLEOTIDE SEQUENCE [LARGE SCALE GENOMIC DNA]</scope>
    <source>
        <strain evidence="3 4">HMF7647</strain>
    </source>
</reference>
<keyword evidence="4" id="KW-1185">Reference proteome</keyword>
<sequence>MPDLKFFEQLVLRTPYYSCSSYRETGLQGFLDDPRFRLAVYLASPEFYRVLKRRSFVAASLNKKETFSLRKYVNRMCFRPTPYGAFAAVGLVGWENQERDEDVKAGYKLHVLPDQGVSLHLAEMLLAARFDDIVWQLNPVLYTSGGQHRFVRTNLSEKIRFRMESLETNLLSASLFRWMEERPRRGSELIGWLMDFTGCTEADARDYAAFLRQSTIVMSSLAPNLTGADYLERLVSAAEMKGNEMAGELAALLRGLREDDCCDLGSLMNAGGRLEELAGEVPASRSAFYAVLERAYELPPVGGALQEELAGTLKCLKALTPPAGDAHALKDFVRRFRQRFDQRKIPLLEALDPDCGIDYSGLARQHGGSALLEDLEFRPAEDRSGELRWSAAHKLLLGKWAAQADKSVPLILTKEDLKVLGDDAVEERLPPSFPVLFRRTREGLLIDSAGAASSLSLLGRFGHTCPGIGRYCEEIARWEQQQNPGVLFAELCQLSDAHADNINRRGSYYDYEIPVNAVSLKDPAQVISLSDLAVSVAGGKVVLESLSRNKIVVPRLSSAYNYSQNSLSVFRFLCDLQYQGLRWNFSFDFKSLFPGLNFYPRVQYGQTIISPAQWLLKAESMKNSSIGKLRENLGLPDKVAFARFDQQLVFDLNRPEEAEFFGEVMAAARGDIQLTEHFGPAADITGNAKGAMANQFIAVLGNRQVTYEGEQTSDHTVRRPKDFILGSRWLFLKLFCTPSMSNQILVGCFFPLLKRLQREDRIAGWFFIRYNSPDYHLRLRVLLNGDNLGEILSLFRSRVSNQLNAQLIHDYQADTYRPEIERYSVRLIEGIEQLFMASSNLTAAYISRLQKVPSAAAYHSLAFVLLRDLLTLMLPSDEERLNFLGQLSISFYAEFSREKHLRISLDRQFRQLRPGLKRLLADPLFYRSLGLLGYRQQVMDSAGKLAERSGRLNRKRRWKLLSDILHMQFNRLFVDDQRKQEMVVYYHYHKFFKGELAVSAGAA</sequence>
<dbReference type="AlphaFoldDB" id="A0A7K1Y709"/>
<gene>
    <name evidence="3" type="ORF">GS399_05180</name>
</gene>
<evidence type="ECO:0000313" key="3">
    <source>
        <dbReference type="EMBL" id="MXV50357.1"/>
    </source>
</evidence>
<evidence type="ECO:0008006" key="5">
    <source>
        <dbReference type="Google" id="ProtNLM"/>
    </source>
</evidence>
<dbReference type="Proteomes" id="UP000466586">
    <property type="component" value="Unassembled WGS sequence"/>
</dbReference>
<dbReference type="Pfam" id="PF04738">
    <property type="entry name" value="Lant_dehydr_N"/>
    <property type="match status" value="1"/>
</dbReference>